<dbReference type="EMBL" id="JAGQLF010000071">
    <property type="protein sequence ID" value="MCA9387240.1"/>
    <property type="molecule type" value="Genomic_DNA"/>
</dbReference>
<sequence>MHLTNKQLQVYEWLKDKLNLPVFAEAYMGAIIQLSEKSAGHISFVSHAGRDLMNILARTVAGITTKQINYVDHVNSIQIYWKDEWNSDGNISQVENSSGHMIPYEICDRICLLIKEHEAAKNRNSGADLLFFSLFLDYSDLEKIPKNFIEDWKTTKRWFQKHTHLRMNHFKPTTMQELPQHFQCLDGFLFVAASSHYERLKELDEILDTANR</sequence>
<reference evidence="1" key="2">
    <citation type="journal article" date="2021" name="Microbiome">
        <title>Successional dynamics and alternative stable states in a saline activated sludge microbial community over 9 years.</title>
        <authorList>
            <person name="Wang Y."/>
            <person name="Ye J."/>
            <person name="Ju F."/>
            <person name="Liu L."/>
            <person name="Boyd J.A."/>
            <person name="Deng Y."/>
            <person name="Parks D.H."/>
            <person name="Jiang X."/>
            <person name="Yin X."/>
            <person name="Woodcroft B.J."/>
            <person name="Tyson G.W."/>
            <person name="Hugenholtz P."/>
            <person name="Polz M.F."/>
            <person name="Zhang T."/>
        </authorList>
    </citation>
    <scope>NUCLEOTIDE SEQUENCE</scope>
    <source>
        <strain evidence="1">HKST-UBA09</strain>
    </source>
</reference>
<dbReference type="AlphaFoldDB" id="A0A955LBP1"/>
<dbReference type="Proteomes" id="UP000714915">
    <property type="component" value="Unassembled WGS sequence"/>
</dbReference>
<reference evidence="1" key="1">
    <citation type="submission" date="2020-04" db="EMBL/GenBank/DDBJ databases">
        <authorList>
            <person name="Zhang T."/>
        </authorList>
    </citation>
    <scope>NUCLEOTIDE SEQUENCE</scope>
    <source>
        <strain evidence="1">HKST-UBA09</strain>
    </source>
</reference>
<accession>A0A955LBP1</accession>
<evidence type="ECO:0000313" key="2">
    <source>
        <dbReference type="Proteomes" id="UP000714915"/>
    </source>
</evidence>
<name>A0A955LBP1_9BACT</name>
<gene>
    <name evidence="1" type="ORF">KC669_04370</name>
</gene>
<proteinExistence type="predicted"/>
<comment type="caution">
    <text evidence="1">The sequence shown here is derived from an EMBL/GenBank/DDBJ whole genome shotgun (WGS) entry which is preliminary data.</text>
</comment>
<protein>
    <submittedName>
        <fullName evidence="1">Uncharacterized protein</fullName>
    </submittedName>
</protein>
<organism evidence="1 2">
    <name type="scientific">Candidatus Dojkabacteria bacterium</name>
    <dbReference type="NCBI Taxonomy" id="2099670"/>
    <lineage>
        <taxon>Bacteria</taxon>
        <taxon>Candidatus Dojkabacteria</taxon>
    </lineage>
</organism>
<evidence type="ECO:0000313" key="1">
    <source>
        <dbReference type="EMBL" id="MCA9387240.1"/>
    </source>
</evidence>